<keyword evidence="4 7" id="KW-1133">Transmembrane helix</keyword>
<organism evidence="9 10">
    <name type="scientific">Glutamicibacter mysorens</name>
    <dbReference type="NCBI Taxonomy" id="257984"/>
    <lineage>
        <taxon>Bacteria</taxon>
        <taxon>Bacillati</taxon>
        <taxon>Actinomycetota</taxon>
        <taxon>Actinomycetes</taxon>
        <taxon>Micrococcales</taxon>
        <taxon>Micrococcaceae</taxon>
        <taxon>Glutamicibacter</taxon>
    </lineage>
</organism>
<evidence type="ECO:0000256" key="2">
    <source>
        <dbReference type="ARBA" id="ARBA00022475"/>
    </source>
</evidence>
<protein>
    <submittedName>
        <fullName evidence="9">Cytochrome b561-like protein</fullName>
    </submittedName>
</protein>
<reference evidence="9 10" key="1">
    <citation type="submission" date="2017-11" db="EMBL/GenBank/DDBJ databases">
        <title>Sequencing the genomes of 1000 actinobacteria strains.</title>
        <authorList>
            <person name="Klenk H.-P."/>
        </authorList>
    </citation>
    <scope>NUCLEOTIDE SEQUENCE [LARGE SCALE GENOMIC DNA]</scope>
    <source>
        <strain evidence="9 10">DSM 12798</strain>
    </source>
</reference>
<feature type="transmembrane region" description="Helical" evidence="7">
    <location>
        <begin position="295"/>
        <end position="315"/>
    </location>
</feature>
<evidence type="ECO:0000256" key="5">
    <source>
        <dbReference type="ARBA" id="ARBA00023136"/>
    </source>
</evidence>
<feature type="transmembrane region" description="Helical" evidence="7">
    <location>
        <begin position="38"/>
        <end position="66"/>
    </location>
</feature>
<accession>A0ABX4N4I6</accession>
<keyword evidence="5 7" id="KW-0472">Membrane</keyword>
<dbReference type="Gene3D" id="1.20.950.20">
    <property type="entry name" value="Transmembrane di-heme cytochromes, Chain C"/>
    <property type="match status" value="1"/>
</dbReference>
<feature type="transmembrane region" description="Helical" evidence="7">
    <location>
        <begin position="247"/>
        <end position="269"/>
    </location>
</feature>
<gene>
    <name evidence="9" type="ORF">ATK23_2600</name>
</gene>
<evidence type="ECO:0000313" key="10">
    <source>
        <dbReference type="Proteomes" id="UP000229263"/>
    </source>
</evidence>
<evidence type="ECO:0000256" key="3">
    <source>
        <dbReference type="ARBA" id="ARBA00022692"/>
    </source>
</evidence>
<comment type="caution">
    <text evidence="9">The sequence shown here is derived from an EMBL/GenBank/DDBJ whole genome shotgun (WGS) entry which is preliminary data.</text>
</comment>
<keyword evidence="3 7" id="KW-0812">Transmembrane</keyword>
<dbReference type="SUPFAM" id="SSF81342">
    <property type="entry name" value="Transmembrane di-heme cytochromes"/>
    <property type="match status" value="1"/>
</dbReference>
<dbReference type="InterPro" id="IPR011577">
    <property type="entry name" value="Cyt_b561_bac/Ni-Hgenase"/>
</dbReference>
<proteinExistence type="predicted"/>
<evidence type="ECO:0000256" key="4">
    <source>
        <dbReference type="ARBA" id="ARBA00022989"/>
    </source>
</evidence>
<keyword evidence="10" id="KW-1185">Reference proteome</keyword>
<dbReference type="InterPro" id="IPR016174">
    <property type="entry name" value="Di-haem_cyt_TM"/>
</dbReference>
<name>A0ABX4N4I6_9MICC</name>
<evidence type="ECO:0000256" key="6">
    <source>
        <dbReference type="SAM" id="MobiDB-lite"/>
    </source>
</evidence>
<comment type="subcellular location">
    <subcellularLocation>
        <location evidence="1">Cell membrane</location>
        <topology evidence="1">Multi-pass membrane protein</topology>
    </subcellularLocation>
</comment>
<dbReference type="EMBL" id="PGEY01000001">
    <property type="protein sequence ID" value="PJJ45334.1"/>
    <property type="molecule type" value="Genomic_DNA"/>
</dbReference>
<keyword evidence="2" id="KW-1003">Cell membrane</keyword>
<dbReference type="Proteomes" id="UP000229263">
    <property type="component" value="Unassembled WGS sequence"/>
</dbReference>
<evidence type="ECO:0000259" key="8">
    <source>
        <dbReference type="Pfam" id="PF01292"/>
    </source>
</evidence>
<sequence length="333" mass="36814">MAAEKASSAKPAITPKPQASAKGKKEAVKHGPLTTKQWVLAGIVGAFAALGLATAVVLIARGIAGIDGVESFMERYPGEYHLPESAPIGFPGWLAWNHFFNFFLMVLIIRSGMLVRHQKKPPAYWSSKRSPKVSINLWLHQGLDLLWLVNGLVFLVLLFATGHWMRIVPTSWEVFPNAISAALQYLTLDWPTENGWVNYNSLQQLAYFTTVFIAAPVAAITGYRMSAFWPKNVPNLTKKYPIEVARALHFPTMLYFVLFILVHVILVFSTGALRNLNHMYAAQGSTDPAAYADNWAGLLYFALSLLVIAGAWLACRPMILASIARLFGKVSAR</sequence>
<feature type="transmembrane region" description="Helical" evidence="7">
    <location>
        <begin position="145"/>
        <end position="165"/>
    </location>
</feature>
<dbReference type="Pfam" id="PF01292">
    <property type="entry name" value="Ni_hydr_CYTB"/>
    <property type="match status" value="1"/>
</dbReference>
<evidence type="ECO:0000313" key="9">
    <source>
        <dbReference type="EMBL" id="PJJ45334.1"/>
    </source>
</evidence>
<feature type="transmembrane region" description="Helical" evidence="7">
    <location>
        <begin position="86"/>
        <end position="109"/>
    </location>
</feature>
<feature type="region of interest" description="Disordered" evidence="6">
    <location>
        <begin position="1"/>
        <end position="28"/>
    </location>
</feature>
<evidence type="ECO:0000256" key="1">
    <source>
        <dbReference type="ARBA" id="ARBA00004651"/>
    </source>
</evidence>
<feature type="transmembrane region" description="Helical" evidence="7">
    <location>
        <begin position="205"/>
        <end position="226"/>
    </location>
</feature>
<evidence type="ECO:0000256" key="7">
    <source>
        <dbReference type="SAM" id="Phobius"/>
    </source>
</evidence>
<feature type="domain" description="Cytochrome b561 bacterial/Ni-hydrogenase" evidence="8">
    <location>
        <begin position="91"/>
        <end position="274"/>
    </location>
</feature>